<protein>
    <submittedName>
        <fullName evidence="1">Uncharacterized protein</fullName>
    </submittedName>
</protein>
<dbReference type="EMBL" id="FNOW01000039">
    <property type="protein sequence ID" value="SDY22085.1"/>
    <property type="molecule type" value="Genomic_DNA"/>
</dbReference>
<accession>A0A1H3I3N3</accession>
<reference evidence="2" key="1">
    <citation type="submission" date="2016-10" db="EMBL/GenBank/DDBJ databases">
        <authorList>
            <person name="Varghese N."/>
            <person name="Submissions S."/>
        </authorList>
    </citation>
    <scope>NUCLEOTIDE SEQUENCE [LARGE SCALE GENOMIC DNA]</scope>
    <source>
        <strain evidence="2">DSM 173</strain>
    </source>
</reference>
<evidence type="ECO:0000313" key="1">
    <source>
        <dbReference type="EMBL" id="SDY22085.1"/>
    </source>
</evidence>
<name>A0A1H3I3N3_ALLWA</name>
<keyword evidence="2" id="KW-1185">Reference proteome</keyword>
<evidence type="ECO:0000313" key="2">
    <source>
        <dbReference type="Proteomes" id="UP000198672"/>
    </source>
</evidence>
<dbReference type="RefSeq" id="WP_245709339.1">
    <property type="nucleotide sequence ID" value="NZ_FNOW01000039.1"/>
</dbReference>
<dbReference type="Proteomes" id="UP000198672">
    <property type="component" value="Unassembled WGS sequence"/>
</dbReference>
<sequence length="89" mass="10125">MSNAADSAEPLALLPEFMDSSRQRALQVREVRIALAKLEADVAYFQARLELIGELTSNHRLAQRKLFTLLHKAVARQILDTKHQHPDLH</sequence>
<proteinExistence type="predicted"/>
<dbReference type="AlphaFoldDB" id="A0A1H3I3N3"/>
<dbReference type="STRING" id="61595.SAMN05421644_13922"/>
<gene>
    <name evidence="1" type="ORF">SAMN05421644_13922</name>
</gene>
<organism evidence="1 2">
    <name type="scientific">Allochromatium warmingii</name>
    <name type="common">Chromatium warmingii</name>
    <dbReference type="NCBI Taxonomy" id="61595"/>
    <lineage>
        <taxon>Bacteria</taxon>
        <taxon>Pseudomonadati</taxon>
        <taxon>Pseudomonadota</taxon>
        <taxon>Gammaproteobacteria</taxon>
        <taxon>Chromatiales</taxon>
        <taxon>Chromatiaceae</taxon>
        <taxon>Allochromatium</taxon>
    </lineage>
</organism>